<feature type="compositionally biased region" description="Polar residues" evidence="1">
    <location>
        <begin position="1"/>
        <end position="11"/>
    </location>
</feature>
<accession>A0A0C9WSH7</accession>
<organism evidence="2 3">
    <name type="scientific">Laccaria amethystina LaAM-08-1</name>
    <dbReference type="NCBI Taxonomy" id="1095629"/>
    <lineage>
        <taxon>Eukaryota</taxon>
        <taxon>Fungi</taxon>
        <taxon>Dikarya</taxon>
        <taxon>Basidiomycota</taxon>
        <taxon>Agaricomycotina</taxon>
        <taxon>Agaricomycetes</taxon>
        <taxon>Agaricomycetidae</taxon>
        <taxon>Agaricales</taxon>
        <taxon>Agaricineae</taxon>
        <taxon>Hydnangiaceae</taxon>
        <taxon>Laccaria</taxon>
    </lineage>
</organism>
<evidence type="ECO:0000256" key="1">
    <source>
        <dbReference type="SAM" id="MobiDB-lite"/>
    </source>
</evidence>
<name>A0A0C9WSH7_9AGAR</name>
<gene>
    <name evidence="2" type="ORF">K443DRAFT_36819</name>
</gene>
<reference evidence="2 3" key="1">
    <citation type="submission" date="2014-04" db="EMBL/GenBank/DDBJ databases">
        <authorList>
            <consortium name="DOE Joint Genome Institute"/>
            <person name="Kuo A."/>
            <person name="Kohler A."/>
            <person name="Nagy L.G."/>
            <person name="Floudas D."/>
            <person name="Copeland A."/>
            <person name="Barry K.W."/>
            <person name="Cichocki N."/>
            <person name="Veneault-Fourrey C."/>
            <person name="LaButti K."/>
            <person name="Lindquist E.A."/>
            <person name="Lipzen A."/>
            <person name="Lundell T."/>
            <person name="Morin E."/>
            <person name="Murat C."/>
            <person name="Sun H."/>
            <person name="Tunlid A."/>
            <person name="Henrissat B."/>
            <person name="Grigoriev I.V."/>
            <person name="Hibbett D.S."/>
            <person name="Martin F."/>
            <person name="Nordberg H.P."/>
            <person name="Cantor M.N."/>
            <person name="Hua S.X."/>
        </authorList>
    </citation>
    <scope>NUCLEOTIDE SEQUENCE [LARGE SCALE GENOMIC DNA]</scope>
    <source>
        <strain evidence="2 3">LaAM-08-1</strain>
    </source>
</reference>
<feature type="region of interest" description="Disordered" evidence="1">
    <location>
        <begin position="1"/>
        <end position="23"/>
    </location>
</feature>
<reference evidence="3" key="2">
    <citation type="submission" date="2015-01" db="EMBL/GenBank/DDBJ databases">
        <title>Evolutionary Origins and Diversification of the Mycorrhizal Mutualists.</title>
        <authorList>
            <consortium name="DOE Joint Genome Institute"/>
            <consortium name="Mycorrhizal Genomics Consortium"/>
            <person name="Kohler A."/>
            <person name="Kuo A."/>
            <person name="Nagy L.G."/>
            <person name="Floudas D."/>
            <person name="Copeland A."/>
            <person name="Barry K.W."/>
            <person name="Cichocki N."/>
            <person name="Veneault-Fourrey C."/>
            <person name="LaButti K."/>
            <person name="Lindquist E.A."/>
            <person name="Lipzen A."/>
            <person name="Lundell T."/>
            <person name="Morin E."/>
            <person name="Murat C."/>
            <person name="Riley R."/>
            <person name="Ohm R."/>
            <person name="Sun H."/>
            <person name="Tunlid A."/>
            <person name="Henrissat B."/>
            <person name="Grigoriev I.V."/>
            <person name="Hibbett D.S."/>
            <person name="Martin F."/>
        </authorList>
    </citation>
    <scope>NUCLEOTIDE SEQUENCE [LARGE SCALE GENOMIC DNA]</scope>
    <source>
        <strain evidence="3">LaAM-08-1</strain>
    </source>
</reference>
<sequence length="83" mass="9231">VPKSTWPSSMIGSIREGHERRGPSAKLRLPRAYGHRRHSSRESYIMIIGYGHGNGVRRRGSITPTISDAWGDDSALSSTRSRL</sequence>
<feature type="non-terminal residue" evidence="2">
    <location>
        <position position="1"/>
    </location>
</feature>
<feature type="non-terminal residue" evidence="2">
    <location>
        <position position="83"/>
    </location>
</feature>
<dbReference type="OrthoDB" id="2692698at2759"/>
<keyword evidence="3" id="KW-1185">Reference proteome</keyword>
<dbReference type="Proteomes" id="UP000054477">
    <property type="component" value="Unassembled WGS sequence"/>
</dbReference>
<dbReference type="EMBL" id="KN838783">
    <property type="protein sequence ID" value="KIJ94655.1"/>
    <property type="molecule type" value="Genomic_DNA"/>
</dbReference>
<feature type="region of interest" description="Disordered" evidence="1">
    <location>
        <begin position="63"/>
        <end position="83"/>
    </location>
</feature>
<protein>
    <submittedName>
        <fullName evidence="2">Uncharacterized protein</fullName>
    </submittedName>
</protein>
<evidence type="ECO:0000313" key="3">
    <source>
        <dbReference type="Proteomes" id="UP000054477"/>
    </source>
</evidence>
<dbReference type="HOGENOM" id="CLU_2574282_0_0_1"/>
<evidence type="ECO:0000313" key="2">
    <source>
        <dbReference type="EMBL" id="KIJ94655.1"/>
    </source>
</evidence>
<proteinExistence type="predicted"/>
<dbReference type="AlphaFoldDB" id="A0A0C9WSH7"/>